<feature type="region of interest" description="Disordered" evidence="1">
    <location>
        <begin position="197"/>
        <end position="238"/>
    </location>
</feature>
<organism evidence="2 3">
    <name type="scientific">Trema orientale</name>
    <name type="common">Charcoal tree</name>
    <name type="synonym">Celtis orientalis</name>
    <dbReference type="NCBI Taxonomy" id="63057"/>
    <lineage>
        <taxon>Eukaryota</taxon>
        <taxon>Viridiplantae</taxon>
        <taxon>Streptophyta</taxon>
        <taxon>Embryophyta</taxon>
        <taxon>Tracheophyta</taxon>
        <taxon>Spermatophyta</taxon>
        <taxon>Magnoliopsida</taxon>
        <taxon>eudicotyledons</taxon>
        <taxon>Gunneridae</taxon>
        <taxon>Pentapetalae</taxon>
        <taxon>rosids</taxon>
        <taxon>fabids</taxon>
        <taxon>Rosales</taxon>
        <taxon>Cannabaceae</taxon>
        <taxon>Trema</taxon>
    </lineage>
</organism>
<dbReference type="AlphaFoldDB" id="A0A2P5EXG7"/>
<accession>A0A2P5EXG7</accession>
<evidence type="ECO:0000313" key="3">
    <source>
        <dbReference type="Proteomes" id="UP000237000"/>
    </source>
</evidence>
<proteinExistence type="predicted"/>
<evidence type="ECO:0000313" key="2">
    <source>
        <dbReference type="EMBL" id="PON90229.1"/>
    </source>
</evidence>
<dbReference type="InParanoid" id="A0A2P5EXG7"/>
<reference evidence="3" key="1">
    <citation type="submission" date="2016-06" db="EMBL/GenBank/DDBJ databases">
        <title>Parallel loss of symbiosis genes in relatives of nitrogen-fixing non-legume Parasponia.</title>
        <authorList>
            <person name="Van Velzen R."/>
            <person name="Holmer R."/>
            <person name="Bu F."/>
            <person name="Rutten L."/>
            <person name="Van Zeijl A."/>
            <person name="Liu W."/>
            <person name="Santuari L."/>
            <person name="Cao Q."/>
            <person name="Sharma T."/>
            <person name="Shen D."/>
            <person name="Roswanjaya Y."/>
            <person name="Wardhani T."/>
            <person name="Kalhor M.S."/>
            <person name="Jansen J."/>
            <person name="Van den Hoogen J."/>
            <person name="Gungor B."/>
            <person name="Hartog M."/>
            <person name="Hontelez J."/>
            <person name="Verver J."/>
            <person name="Yang W.-C."/>
            <person name="Schijlen E."/>
            <person name="Repin R."/>
            <person name="Schilthuizen M."/>
            <person name="Schranz E."/>
            <person name="Heidstra R."/>
            <person name="Miyata K."/>
            <person name="Fedorova E."/>
            <person name="Kohlen W."/>
            <person name="Bisseling T."/>
            <person name="Smit S."/>
            <person name="Geurts R."/>
        </authorList>
    </citation>
    <scope>NUCLEOTIDE SEQUENCE [LARGE SCALE GENOMIC DNA]</scope>
    <source>
        <strain evidence="3">cv. RG33-2</strain>
    </source>
</reference>
<sequence length="238" mass="26681">MARETTEPVINSPPHNKALILELSGPLTATERALRALLRKVNIDCIYLAETKVDIESMNIVYRRLGIYGKQQWVRQVVLPLLEIRGAIRPATVGRAGGFYLFWRLGVQLDLVHTDESIIEVCFHEEVGSPRWTLVCVHGPLYTGGKRREKVRGISVTINEARVLRLFMDDTGGGKPGLRRVHEECPESVEQGILWEMQGEAKDPKASTPVYPKQPAISDSSRGKGLYTTRNPRDLGKN</sequence>
<dbReference type="Proteomes" id="UP000237000">
    <property type="component" value="Unassembled WGS sequence"/>
</dbReference>
<gene>
    <name evidence="2" type="ORF">TorRG33x02_138790</name>
</gene>
<dbReference type="EMBL" id="JXTC01000085">
    <property type="protein sequence ID" value="PON90229.1"/>
    <property type="molecule type" value="Genomic_DNA"/>
</dbReference>
<evidence type="ECO:0000256" key="1">
    <source>
        <dbReference type="SAM" id="MobiDB-lite"/>
    </source>
</evidence>
<comment type="caution">
    <text evidence="2">The sequence shown here is derived from an EMBL/GenBank/DDBJ whole genome shotgun (WGS) entry which is preliminary data.</text>
</comment>
<name>A0A2P5EXG7_TREOI</name>
<keyword evidence="3" id="KW-1185">Reference proteome</keyword>
<protein>
    <submittedName>
        <fullName evidence="2">Uncharacterized protein</fullName>
    </submittedName>
</protein>